<evidence type="ECO:0000256" key="1">
    <source>
        <dbReference type="SAM" id="MobiDB-lite"/>
    </source>
</evidence>
<proteinExistence type="predicted"/>
<organism evidence="3 4">
    <name type="scientific">Halorubrum vacuolatum</name>
    <name type="common">Natronobacterium vacuolatum</name>
    <dbReference type="NCBI Taxonomy" id="63740"/>
    <lineage>
        <taxon>Archaea</taxon>
        <taxon>Methanobacteriati</taxon>
        <taxon>Methanobacteriota</taxon>
        <taxon>Stenosarchaea group</taxon>
        <taxon>Halobacteria</taxon>
        <taxon>Halobacteriales</taxon>
        <taxon>Haloferacaceae</taxon>
        <taxon>Halorubrum</taxon>
    </lineage>
</organism>
<feature type="domain" description="Tryptophan synthase beta chain-like PALP" evidence="2">
    <location>
        <begin position="33"/>
        <end position="320"/>
    </location>
</feature>
<reference evidence="3 4" key="1">
    <citation type="submission" date="2017-06" db="EMBL/GenBank/DDBJ databases">
        <authorList>
            <person name="Kim H.J."/>
            <person name="Triplett B.A."/>
        </authorList>
    </citation>
    <scope>NUCLEOTIDE SEQUENCE [LARGE SCALE GENOMIC DNA]</scope>
    <source>
        <strain evidence="3 4">DSM 8800</strain>
    </source>
</reference>
<dbReference type="Gene3D" id="3.40.50.1100">
    <property type="match status" value="2"/>
</dbReference>
<evidence type="ECO:0000259" key="2">
    <source>
        <dbReference type="Pfam" id="PF00291"/>
    </source>
</evidence>
<accession>A0A238VLC3</accession>
<feature type="region of interest" description="Disordered" evidence="1">
    <location>
        <begin position="1"/>
        <end position="33"/>
    </location>
</feature>
<dbReference type="InterPro" id="IPR001926">
    <property type="entry name" value="TrpB-like_PALP"/>
</dbReference>
<evidence type="ECO:0000313" key="3">
    <source>
        <dbReference type="EMBL" id="SNR34917.1"/>
    </source>
</evidence>
<name>A0A238VLC3_HALVU</name>
<sequence>MTSTDVSNDADAHGDEISPNAAEDASASPGALSAIGNSPMIDLPTLSPPDGAAISVKWEGANPTGSLKDRMALAMIEAARERGDLAPGEPVVEFTGGSTGSSLAFVCAALDHPFSVVTADCVAEEKVASMRALGARVEVVETPNGTPYDGLFEDLRAAAERIADGTGAYFTNQFENPDQLDGYAALGREILAERPDVDEFVMTVGTGGCAMGTARALRAADADVRVSVVEPAESPVLTDGTTGEHSVQGTAIVGSPPLVDPALYDRVHTVPNREGIDCVREIATEEGLLVGTSTGMNVAAARRIAAERDPDERVVTIACDTGLKYLSEGLYDGLEGSTFCLC</sequence>
<dbReference type="InterPro" id="IPR036052">
    <property type="entry name" value="TrpB-like_PALP_sf"/>
</dbReference>
<dbReference type="OrthoDB" id="10138at2157"/>
<dbReference type="Proteomes" id="UP000198397">
    <property type="component" value="Unassembled WGS sequence"/>
</dbReference>
<dbReference type="PANTHER" id="PTHR10314">
    <property type="entry name" value="CYSTATHIONINE BETA-SYNTHASE"/>
    <property type="match status" value="1"/>
</dbReference>
<dbReference type="EMBL" id="FZNQ01000003">
    <property type="protein sequence ID" value="SNR34917.1"/>
    <property type="molecule type" value="Genomic_DNA"/>
</dbReference>
<dbReference type="Pfam" id="PF00291">
    <property type="entry name" value="PALP"/>
    <property type="match status" value="1"/>
</dbReference>
<evidence type="ECO:0000313" key="4">
    <source>
        <dbReference type="Proteomes" id="UP000198397"/>
    </source>
</evidence>
<dbReference type="InterPro" id="IPR050214">
    <property type="entry name" value="Cys_Synth/Cystath_Beta-Synth"/>
</dbReference>
<gene>
    <name evidence="3" type="ORF">SAMN06264855_10359</name>
</gene>
<dbReference type="CDD" id="cd01561">
    <property type="entry name" value="CBS_like"/>
    <property type="match status" value="1"/>
</dbReference>
<protein>
    <submittedName>
        <fullName evidence="3">Cysteine synthase A</fullName>
    </submittedName>
</protein>
<dbReference type="AlphaFoldDB" id="A0A238VLC3"/>
<keyword evidence="4" id="KW-1185">Reference proteome</keyword>
<dbReference type="SUPFAM" id="SSF53686">
    <property type="entry name" value="Tryptophan synthase beta subunit-like PLP-dependent enzymes"/>
    <property type="match status" value="1"/>
</dbReference>
<dbReference type="RefSeq" id="WP_089383865.1">
    <property type="nucleotide sequence ID" value="NZ_FZNQ01000003.1"/>
</dbReference>